<evidence type="ECO:0000313" key="1">
    <source>
        <dbReference type="EMBL" id="KAG0265233.1"/>
    </source>
</evidence>
<comment type="caution">
    <text evidence="1">The sequence shown here is derived from an EMBL/GenBank/DDBJ whole genome shotgun (WGS) entry which is preliminary data.</text>
</comment>
<dbReference type="Proteomes" id="UP001194580">
    <property type="component" value="Unassembled WGS sequence"/>
</dbReference>
<dbReference type="PANTHER" id="PTHR13754:SF13">
    <property type="entry name" value="METALLO-BETA-LACTAMASE SUPERFAMILY PROTEIN (AFU_ORTHOLOGUE AFUA_3G07630)"/>
    <property type="match status" value="1"/>
</dbReference>
<dbReference type="EMBL" id="JAAAIL010001776">
    <property type="protein sequence ID" value="KAG0265233.1"/>
    <property type="molecule type" value="Genomic_DNA"/>
</dbReference>
<proteinExistence type="predicted"/>
<dbReference type="InterPro" id="IPR041712">
    <property type="entry name" value="DHPS-like_MBL-fold"/>
</dbReference>
<protein>
    <recommendedName>
        <fullName evidence="3">MBL fold metallo-hydrolase</fullName>
    </recommendedName>
</protein>
<dbReference type="AlphaFoldDB" id="A0AAD4D4B6"/>
<dbReference type="GO" id="GO:0016740">
    <property type="term" value="F:transferase activity"/>
    <property type="evidence" value="ECO:0007669"/>
    <property type="project" value="TreeGrafter"/>
</dbReference>
<organism evidence="1 2">
    <name type="scientific">Linnemannia exigua</name>
    <dbReference type="NCBI Taxonomy" id="604196"/>
    <lineage>
        <taxon>Eukaryota</taxon>
        <taxon>Fungi</taxon>
        <taxon>Fungi incertae sedis</taxon>
        <taxon>Mucoromycota</taxon>
        <taxon>Mortierellomycotina</taxon>
        <taxon>Mortierellomycetes</taxon>
        <taxon>Mortierellales</taxon>
        <taxon>Mortierellaceae</taxon>
        <taxon>Linnemannia</taxon>
    </lineage>
</organism>
<accession>A0AAD4D4B6</accession>
<keyword evidence="2" id="KW-1185">Reference proteome</keyword>
<dbReference type="InterPro" id="IPR052926">
    <property type="entry name" value="Metallo-beta-lactamase_dom"/>
</dbReference>
<feature type="non-terminal residue" evidence="1">
    <location>
        <position position="1"/>
    </location>
</feature>
<dbReference type="PANTHER" id="PTHR13754">
    <property type="entry name" value="METALLO-BETA-LACTAMASE SUPERFAMILY PROTEIN"/>
    <property type="match status" value="1"/>
</dbReference>
<dbReference type="CDD" id="cd07713">
    <property type="entry name" value="DHPS-like_MBL-fold"/>
    <property type="match status" value="1"/>
</dbReference>
<evidence type="ECO:0000313" key="2">
    <source>
        <dbReference type="Proteomes" id="UP001194580"/>
    </source>
</evidence>
<reference evidence="1" key="1">
    <citation type="journal article" date="2020" name="Fungal Divers.">
        <title>Resolving the Mortierellaceae phylogeny through synthesis of multi-gene phylogenetics and phylogenomics.</title>
        <authorList>
            <person name="Vandepol N."/>
            <person name="Liber J."/>
            <person name="Desiro A."/>
            <person name="Na H."/>
            <person name="Kennedy M."/>
            <person name="Barry K."/>
            <person name="Grigoriev I.V."/>
            <person name="Miller A.N."/>
            <person name="O'Donnell K."/>
            <person name="Stajich J.E."/>
            <person name="Bonito G."/>
        </authorList>
    </citation>
    <scope>NUCLEOTIDE SEQUENCE</scope>
    <source>
        <strain evidence="1">NRRL 28262</strain>
    </source>
</reference>
<name>A0AAD4D4B6_9FUNG</name>
<dbReference type="InterPro" id="IPR036866">
    <property type="entry name" value="RibonucZ/Hydroxyglut_hydro"/>
</dbReference>
<dbReference type="SUPFAM" id="SSF56281">
    <property type="entry name" value="Metallo-hydrolase/oxidoreductase"/>
    <property type="match status" value="1"/>
</dbReference>
<dbReference type="Gene3D" id="3.60.15.10">
    <property type="entry name" value="Ribonuclease Z/Hydroxyacylglutathione hydrolase-like"/>
    <property type="match status" value="1"/>
</dbReference>
<sequence>VSLNAQAHTICENYFGVSGLIPRKTTYETGIPNHVRWSDSTKTWSPEPEIMDERYLVARVRSKGLVVLTGCSHAGVINVCQDVQQAFGSKDKDSKKEDNIFFVVGGFHLAGASMETRIQETVKDMKEINPAYMAPGHCSGWRAKSALENAMTGQVVTLGVGSDFFITHSQDN</sequence>
<gene>
    <name evidence="1" type="ORF">BGZ95_003394</name>
</gene>
<evidence type="ECO:0008006" key="3">
    <source>
        <dbReference type="Google" id="ProtNLM"/>
    </source>
</evidence>